<comment type="caution">
    <text evidence="1">The sequence shown here is derived from an EMBL/GenBank/DDBJ whole genome shotgun (WGS) entry which is preliminary data.</text>
</comment>
<dbReference type="EMBL" id="VSSQ01021775">
    <property type="protein sequence ID" value="MPM67586.1"/>
    <property type="molecule type" value="Genomic_DNA"/>
</dbReference>
<dbReference type="AlphaFoldDB" id="A0A645BQC9"/>
<name>A0A645BQC9_9ZZZZ</name>
<reference evidence="1" key="1">
    <citation type="submission" date="2019-08" db="EMBL/GenBank/DDBJ databases">
        <authorList>
            <person name="Kucharzyk K."/>
            <person name="Murdoch R.W."/>
            <person name="Higgins S."/>
            <person name="Loffler F."/>
        </authorList>
    </citation>
    <scope>NUCLEOTIDE SEQUENCE</scope>
</reference>
<gene>
    <name evidence="1" type="ORF">SDC9_114510</name>
</gene>
<organism evidence="1">
    <name type="scientific">bioreactor metagenome</name>
    <dbReference type="NCBI Taxonomy" id="1076179"/>
    <lineage>
        <taxon>unclassified sequences</taxon>
        <taxon>metagenomes</taxon>
        <taxon>ecological metagenomes</taxon>
    </lineage>
</organism>
<sequence length="128" mass="14486">MGIDGIQQWEKETGVRQIFPARQHFLAVIVLAALHQQMQGPLFGNIKVMSIRANDTMPIHLFKVRFADWTLKKGPMLFQIKTARFNFFHDILPFLGPCVHTASGAYCLKTPLTVYHRNLLESAFASGS</sequence>
<proteinExistence type="predicted"/>
<accession>A0A645BQC9</accession>
<protein>
    <submittedName>
        <fullName evidence="1">Uncharacterized protein</fullName>
    </submittedName>
</protein>
<evidence type="ECO:0000313" key="1">
    <source>
        <dbReference type="EMBL" id="MPM67586.1"/>
    </source>
</evidence>